<feature type="compositionally biased region" description="Low complexity" evidence="1">
    <location>
        <begin position="72"/>
        <end position="92"/>
    </location>
</feature>
<accession>A0ABU5I4C7</accession>
<keyword evidence="4" id="KW-1185">Reference proteome</keyword>
<protein>
    <submittedName>
        <fullName evidence="3">DUF2865 domain-containing protein</fullName>
    </submittedName>
</protein>
<reference evidence="3 4" key="1">
    <citation type="submission" date="2023-12" db="EMBL/GenBank/DDBJ databases">
        <title>Description of Novel Strain Fulvimarina sp. 2208YS6-2-32 isolated from Uroteuthis (Photololigo) edulis.</title>
        <authorList>
            <person name="Park J.-S."/>
        </authorList>
    </citation>
    <scope>NUCLEOTIDE SEQUENCE [LARGE SCALE GENOMIC DNA]</scope>
    <source>
        <strain evidence="3 4">2208YS6-2-32</strain>
    </source>
</reference>
<gene>
    <name evidence="3" type="ORF">U0C82_12430</name>
</gene>
<feature type="region of interest" description="Disordered" evidence="1">
    <location>
        <begin position="45"/>
        <end position="92"/>
    </location>
</feature>
<dbReference type="InterPro" id="IPR021293">
    <property type="entry name" value="DUF2865"/>
</dbReference>
<evidence type="ECO:0000313" key="4">
    <source>
        <dbReference type="Proteomes" id="UP001294412"/>
    </source>
</evidence>
<dbReference type="EMBL" id="JAXLPB010000004">
    <property type="protein sequence ID" value="MDY8109945.1"/>
    <property type="molecule type" value="Genomic_DNA"/>
</dbReference>
<organism evidence="3 4">
    <name type="scientific">Fulvimarina uroteuthidis</name>
    <dbReference type="NCBI Taxonomy" id="3098149"/>
    <lineage>
        <taxon>Bacteria</taxon>
        <taxon>Pseudomonadati</taxon>
        <taxon>Pseudomonadota</taxon>
        <taxon>Alphaproteobacteria</taxon>
        <taxon>Hyphomicrobiales</taxon>
        <taxon>Aurantimonadaceae</taxon>
        <taxon>Fulvimarina</taxon>
    </lineage>
</organism>
<comment type="caution">
    <text evidence="3">The sequence shown here is derived from an EMBL/GenBank/DDBJ whole genome shotgun (WGS) entry which is preliminary data.</text>
</comment>
<evidence type="ECO:0000256" key="2">
    <source>
        <dbReference type="SAM" id="SignalP"/>
    </source>
</evidence>
<dbReference type="Proteomes" id="UP001294412">
    <property type="component" value="Unassembled WGS sequence"/>
</dbReference>
<evidence type="ECO:0000256" key="1">
    <source>
        <dbReference type="SAM" id="MobiDB-lite"/>
    </source>
</evidence>
<name>A0ABU5I4C7_9HYPH</name>
<dbReference type="Pfam" id="PF11064">
    <property type="entry name" value="DUF2865"/>
    <property type="match status" value="1"/>
</dbReference>
<evidence type="ECO:0000313" key="3">
    <source>
        <dbReference type="EMBL" id="MDY8109945.1"/>
    </source>
</evidence>
<feature type="signal peptide" evidence="2">
    <location>
        <begin position="1"/>
        <end position="31"/>
    </location>
</feature>
<feature type="compositionally biased region" description="Basic residues" evidence="1">
    <location>
        <begin position="57"/>
        <end position="71"/>
    </location>
</feature>
<keyword evidence="2" id="KW-0732">Signal</keyword>
<sequence>MTCVRLIPRLLLAGSVLVAGLAPMTPTPVRAQSLLEQLFGPPTVEHRRKIRQSAPRKTYKRKAVRQKRSARRSAAPRSSRSASRGAGAAPAGSSYTYRTLCVRKADGYFFPVSFSTTTTYFDRDLEACEARCPGTEVDLYFHRVLREEAEQMVSHTTGKDYTDLATAFAYKTEGVDAVAAKACELKPEPAPGMRIAEDLGDLPFVSPIPIPVGRPDLESILVSELRDGDQALAEVSGRPKPIRQVGPRFFPDQ</sequence>
<feature type="chain" id="PRO_5045411833" evidence="2">
    <location>
        <begin position="32"/>
        <end position="253"/>
    </location>
</feature>
<proteinExistence type="predicted"/>